<proteinExistence type="predicted"/>
<name>A0A5N6KX77_9ROSI</name>
<comment type="caution">
    <text evidence="2">The sequence shown here is derived from an EMBL/GenBank/DDBJ whole genome shotgun (WGS) entry which is preliminary data.</text>
</comment>
<accession>A0A5N6KX77</accession>
<organism evidence="2 3">
    <name type="scientific">Carpinus fangiana</name>
    <dbReference type="NCBI Taxonomy" id="176857"/>
    <lineage>
        <taxon>Eukaryota</taxon>
        <taxon>Viridiplantae</taxon>
        <taxon>Streptophyta</taxon>
        <taxon>Embryophyta</taxon>
        <taxon>Tracheophyta</taxon>
        <taxon>Spermatophyta</taxon>
        <taxon>Magnoliopsida</taxon>
        <taxon>eudicotyledons</taxon>
        <taxon>Gunneridae</taxon>
        <taxon>Pentapetalae</taxon>
        <taxon>rosids</taxon>
        <taxon>fabids</taxon>
        <taxon>Fagales</taxon>
        <taxon>Betulaceae</taxon>
        <taxon>Carpinus</taxon>
    </lineage>
</organism>
<evidence type="ECO:0000256" key="1">
    <source>
        <dbReference type="SAM" id="MobiDB-lite"/>
    </source>
</evidence>
<gene>
    <name evidence="2" type="ORF">FH972_024155</name>
</gene>
<feature type="compositionally biased region" description="Basic and acidic residues" evidence="1">
    <location>
        <begin position="49"/>
        <end position="63"/>
    </location>
</feature>
<keyword evidence="3" id="KW-1185">Reference proteome</keyword>
<protein>
    <submittedName>
        <fullName evidence="2">Uncharacterized protein</fullName>
    </submittedName>
</protein>
<feature type="region of interest" description="Disordered" evidence="1">
    <location>
        <begin position="25"/>
        <end position="63"/>
    </location>
</feature>
<dbReference type="Proteomes" id="UP000327013">
    <property type="component" value="Unassembled WGS sequence"/>
</dbReference>
<reference evidence="2 3" key="1">
    <citation type="submission" date="2019-06" db="EMBL/GenBank/DDBJ databases">
        <title>A chromosomal-level reference genome of Carpinus fangiana (Coryloideae, Betulaceae).</title>
        <authorList>
            <person name="Yang X."/>
            <person name="Wang Z."/>
            <person name="Zhang L."/>
            <person name="Hao G."/>
            <person name="Liu J."/>
            <person name="Yang Y."/>
        </authorList>
    </citation>
    <scope>NUCLEOTIDE SEQUENCE [LARGE SCALE GENOMIC DNA]</scope>
    <source>
        <strain evidence="2">Cfa_2016G</strain>
        <tissue evidence="2">Leaf</tissue>
    </source>
</reference>
<evidence type="ECO:0000313" key="2">
    <source>
        <dbReference type="EMBL" id="KAB8356573.1"/>
    </source>
</evidence>
<dbReference type="EMBL" id="VIBQ01000016">
    <property type="protein sequence ID" value="KAB8356573.1"/>
    <property type="molecule type" value="Genomic_DNA"/>
</dbReference>
<dbReference type="AlphaFoldDB" id="A0A5N6KX77"/>
<sequence length="63" mass="6582">MIQLQGAAVSGSGLTHTGLHVTSGQVWESEQGRGGVARVSSNATFAGRPKKDREATSQTRVET</sequence>
<evidence type="ECO:0000313" key="3">
    <source>
        <dbReference type="Proteomes" id="UP000327013"/>
    </source>
</evidence>